<evidence type="ECO:0000313" key="3">
    <source>
        <dbReference type="Proteomes" id="UP000298138"/>
    </source>
</evidence>
<evidence type="ECO:0000256" key="1">
    <source>
        <dbReference type="SAM" id="MobiDB-lite"/>
    </source>
</evidence>
<feature type="compositionally biased region" description="Polar residues" evidence="1">
    <location>
        <begin position="176"/>
        <end position="190"/>
    </location>
</feature>
<dbReference type="EMBL" id="ML220112">
    <property type="protein sequence ID" value="TGZ85146.1"/>
    <property type="molecule type" value="Genomic_DNA"/>
</dbReference>
<accession>A0A4S2N7H1</accession>
<feature type="compositionally biased region" description="Low complexity" evidence="1">
    <location>
        <begin position="292"/>
        <end position="306"/>
    </location>
</feature>
<feature type="region of interest" description="Disordered" evidence="1">
    <location>
        <begin position="1"/>
        <end position="59"/>
    </location>
</feature>
<proteinExistence type="predicted"/>
<organism evidence="2 3">
    <name type="scientific">Ascodesmis nigricans</name>
    <dbReference type="NCBI Taxonomy" id="341454"/>
    <lineage>
        <taxon>Eukaryota</taxon>
        <taxon>Fungi</taxon>
        <taxon>Dikarya</taxon>
        <taxon>Ascomycota</taxon>
        <taxon>Pezizomycotina</taxon>
        <taxon>Pezizomycetes</taxon>
        <taxon>Pezizales</taxon>
        <taxon>Ascodesmidaceae</taxon>
        <taxon>Ascodesmis</taxon>
    </lineage>
</organism>
<feature type="region of interest" description="Disordered" evidence="1">
    <location>
        <begin position="101"/>
        <end position="266"/>
    </location>
</feature>
<dbReference type="InParanoid" id="A0A4S2N7H1"/>
<dbReference type="AlphaFoldDB" id="A0A4S2N7H1"/>
<protein>
    <submittedName>
        <fullName evidence="2">Uncharacterized protein</fullName>
    </submittedName>
</protein>
<feature type="compositionally biased region" description="Polar residues" evidence="1">
    <location>
        <begin position="197"/>
        <end position="222"/>
    </location>
</feature>
<feature type="compositionally biased region" description="Low complexity" evidence="1">
    <location>
        <begin position="141"/>
        <end position="150"/>
    </location>
</feature>
<keyword evidence="3" id="KW-1185">Reference proteome</keyword>
<gene>
    <name evidence="2" type="ORF">EX30DRAFT_17576</name>
</gene>
<sequence>MSVASSRISPMSPARTPLKSTSPLPAPIPRPALSIDTLLSPVPSNSTIPHGSSPATPMEDVDDIPYGFEERWHDCYDAFNSHSGNLDMLHKPFIPPWTEPVGPENHLDPWANQQPAPPPNDGNQWGPGAGPSMENPPPQQQPMMGSYSQPVGGTANLPYPPQRFQPYTFPEHPQTGPVNYTQNYPSNLPTNLGPMLSPQSGPSMSYDQNYQCSQFGPSNKAPQSWHKVQDPDLYSSMPDRNQSAPAPLHTPPQSSGHESQQPRQYSQWVEAKFQHQRTVLSENHPPSGTQMSFPPKSGSPKGSLPGRPGGIFEKLPKEPLHMIFERLTLTSYTVSIALGIIVYDRTNLRKEIHAVFIFLQETYVRKRLDKADTIHSPSQ</sequence>
<feature type="compositionally biased region" description="Polar residues" evidence="1">
    <location>
        <begin position="281"/>
        <end position="291"/>
    </location>
</feature>
<feature type="compositionally biased region" description="Polar residues" evidence="1">
    <location>
        <begin position="42"/>
        <end position="55"/>
    </location>
</feature>
<evidence type="ECO:0000313" key="2">
    <source>
        <dbReference type="EMBL" id="TGZ85146.1"/>
    </source>
</evidence>
<feature type="compositionally biased region" description="Polar residues" evidence="1">
    <location>
        <begin position="251"/>
        <end position="266"/>
    </location>
</feature>
<reference evidence="2 3" key="1">
    <citation type="submission" date="2019-04" db="EMBL/GenBank/DDBJ databases">
        <title>Comparative genomics and transcriptomics to analyze fruiting body development in filamentous ascomycetes.</title>
        <authorList>
            <consortium name="DOE Joint Genome Institute"/>
            <person name="Lutkenhaus R."/>
            <person name="Traeger S."/>
            <person name="Breuer J."/>
            <person name="Kuo A."/>
            <person name="Lipzen A."/>
            <person name="Pangilinan J."/>
            <person name="Dilworth D."/>
            <person name="Sandor L."/>
            <person name="Poggeler S."/>
            <person name="Barry K."/>
            <person name="Grigoriev I.V."/>
            <person name="Nowrousian M."/>
        </authorList>
    </citation>
    <scope>NUCLEOTIDE SEQUENCE [LARGE SCALE GENOMIC DNA]</scope>
    <source>
        <strain evidence="2 3">CBS 389.68</strain>
    </source>
</reference>
<dbReference type="Proteomes" id="UP000298138">
    <property type="component" value="Unassembled WGS sequence"/>
</dbReference>
<name>A0A4S2N7H1_9PEZI</name>
<feature type="region of interest" description="Disordered" evidence="1">
    <location>
        <begin position="281"/>
        <end position="312"/>
    </location>
</feature>